<gene>
    <name evidence="6" type="ORF">PHLCEN_2v7535</name>
</gene>
<comment type="similarity">
    <text evidence="1">Belongs to the peptidase S10 family.</text>
</comment>
<dbReference type="EMBL" id="MLYV02000755">
    <property type="protein sequence ID" value="PSR78203.1"/>
    <property type="molecule type" value="Genomic_DNA"/>
</dbReference>
<protein>
    <recommendedName>
        <fullName evidence="8">Carboxypeptidase</fullName>
    </recommendedName>
</protein>
<evidence type="ECO:0000313" key="6">
    <source>
        <dbReference type="EMBL" id="PSR78203.1"/>
    </source>
</evidence>
<keyword evidence="4" id="KW-0378">Hydrolase</keyword>
<keyword evidence="3" id="KW-0645">Protease</keyword>
<dbReference type="Gene3D" id="3.40.50.1820">
    <property type="entry name" value="alpha/beta hydrolase"/>
    <property type="match status" value="2"/>
</dbReference>
<dbReference type="AlphaFoldDB" id="A0A2R6NWH1"/>
<dbReference type="SUPFAM" id="SSF53474">
    <property type="entry name" value="alpha/beta-Hydrolases"/>
    <property type="match status" value="1"/>
</dbReference>
<evidence type="ECO:0000313" key="7">
    <source>
        <dbReference type="Proteomes" id="UP000186601"/>
    </source>
</evidence>
<evidence type="ECO:0000256" key="5">
    <source>
        <dbReference type="ARBA" id="ARBA00023180"/>
    </source>
</evidence>
<name>A0A2R6NWH1_9APHY</name>
<dbReference type="GO" id="GO:0006508">
    <property type="term" value="P:proteolysis"/>
    <property type="evidence" value="ECO:0007669"/>
    <property type="project" value="UniProtKB-KW"/>
</dbReference>
<dbReference type="InterPro" id="IPR029058">
    <property type="entry name" value="AB_hydrolase_fold"/>
</dbReference>
<dbReference type="Pfam" id="PF00450">
    <property type="entry name" value="Peptidase_S10"/>
    <property type="match status" value="1"/>
</dbReference>
<accession>A0A2R6NWH1</accession>
<dbReference type="InterPro" id="IPR001563">
    <property type="entry name" value="Peptidase_S10"/>
</dbReference>
<reference evidence="6 7" key="1">
    <citation type="submission" date="2018-02" db="EMBL/GenBank/DDBJ databases">
        <title>Genome sequence of the basidiomycete white-rot fungus Phlebia centrifuga.</title>
        <authorList>
            <person name="Granchi Z."/>
            <person name="Peng M."/>
            <person name="de Vries R.P."/>
            <person name="Hilden K."/>
            <person name="Makela M.R."/>
            <person name="Grigoriev I."/>
            <person name="Riley R."/>
        </authorList>
    </citation>
    <scope>NUCLEOTIDE SEQUENCE [LARGE SCALE GENOMIC DNA]</scope>
    <source>
        <strain evidence="6 7">FBCC195</strain>
    </source>
</reference>
<sequence length="207" mass="23581">MAKLRERCAYYWDERYPTFIHVEIRCCFIGGAWRAISCEPNRREAYYGINQRWCDEPLPGIDFDLGNNYAGNILVQRPNHRNDSLFFWGFEKEDGSLTAAAGERDTEPWAIWLQGGFVRFLKNLVKVFPSLANRPFYLTGESFAGRYIPYIVKALFSAPNPPVSLAKMVVGDPAFGSNAEFKTMPAASPWKYHTVACILISILSSYI</sequence>
<evidence type="ECO:0000256" key="3">
    <source>
        <dbReference type="ARBA" id="ARBA00022670"/>
    </source>
</evidence>
<keyword evidence="2" id="KW-0121">Carboxypeptidase</keyword>
<evidence type="ECO:0008006" key="8">
    <source>
        <dbReference type="Google" id="ProtNLM"/>
    </source>
</evidence>
<dbReference type="GO" id="GO:0004185">
    <property type="term" value="F:serine-type carboxypeptidase activity"/>
    <property type="evidence" value="ECO:0007669"/>
    <property type="project" value="InterPro"/>
</dbReference>
<organism evidence="6 7">
    <name type="scientific">Hermanssonia centrifuga</name>
    <dbReference type="NCBI Taxonomy" id="98765"/>
    <lineage>
        <taxon>Eukaryota</taxon>
        <taxon>Fungi</taxon>
        <taxon>Dikarya</taxon>
        <taxon>Basidiomycota</taxon>
        <taxon>Agaricomycotina</taxon>
        <taxon>Agaricomycetes</taxon>
        <taxon>Polyporales</taxon>
        <taxon>Meruliaceae</taxon>
        <taxon>Hermanssonia</taxon>
    </lineage>
</organism>
<evidence type="ECO:0000256" key="1">
    <source>
        <dbReference type="ARBA" id="ARBA00009431"/>
    </source>
</evidence>
<comment type="caution">
    <text evidence="6">The sequence shown here is derived from an EMBL/GenBank/DDBJ whole genome shotgun (WGS) entry which is preliminary data.</text>
</comment>
<keyword evidence="7" id="KW-1185">Reference proteome</keyword>
<dbReference type="OrthoDB" id="443318at2759"/>
<proteinExistence type="inferred from homology"/>
<dbReference type="Proteomes" id="UP000186601">
    <property type="component" value="Unassembled WGS sequence"/>
</dbReference>
<keyword evidence="5" id="KW-0325">Glycoprotein</keyword>
<evidence type="ECO:0000256" key="4">
    <source>
        <dbReference type="ARBA" id="ARBA00022801"/>
    </source>
</evidence>
<evidence type="ECO:0000256" key="2">
    <source>
        <dbReference type="ARBA" id="ARBA00022645"/>
    </source>
</evidence>